<dbReference type="KEGG" id="vin:AKJ08_2406"/>
<reference evidence="2 3" key="1">
    <citation type="submission" date="2015-08" db="EMBL/GenBank/DDBJ databases">
        <authorList>
            <person name="Babu N.S."/>
            <person name="Beckwith C.J."/>
            <person name="Beseler K.G."/>
            <person name="Brison A."/>
            <person name="Carone J.V."/>
            <person name="Caskin T.P."/>
            <person name="Diamond M."/>
            <person name="Durham M.E."/>
            <person name="Foxe J.M."/>
            <person name="Go M."/>
            <person name="Henderson B.A."/>
            <person name="Jones I.B."/>
            <person name="McGettigan J.A."/>
            <person name="Micheletti S.J."/>
            <person name="Nasrallah M.E."/>
            <person name="Ortiz D."/>
            <person name="Piller C.R."/>
            <person name="Privatt S.R."/>
            <person name="Schneider S.L."/>
            <person name="Sharp S."/>
            <person name="Smith T.C."/>
            <person name="Stanton J.D."/>
            <person name="Ullery H.E."/>
            <person name="Wilson R.J."/>
            <person name="Serrano M.G."/>
            <person name="Buck G."/>
            <person name="Lee V."/>
            <person name="Wang Y."/>
            <person name="Carvalho R."/>
            <person name="Voegtly L."/>
            <person name="Shi R."/>
            <person name="Duckworth R."/>
            <person name="Johnson A."/>
            <person name="Loviza R."/>
            <person name="Walstead R."/>
            <person name="Shah Z."/>
            <person name="Kiflezghi M."/>
            <person name="Wade K."/>
            <person name="Ball S.L."/>
            <person name="Bradley K.W."/>
            <person name="Asai D.J."/>
            <person name="Bowman C.A."/>
            <person name="Russell D.A."/>
            <person name="Pope W.H."/>
            <person name="Jacobs-Sera D."/>
            <person name="Hendrix R.W."/>
            <person name="Hatfull G.F."/>
        </authorList>
    </citation>
    <scope>NUCLEOTIDE SEQUENCE [LARGE SCALE GENOMIC DNA]</scope>
    <source>
        <strain evidence="2 3">DSM 27710</strain>
    </source>
</reference>
<accession>A0A0K1PFX8</accession>
<dbReference type="STRING" id="1391653.AKJ08_2406"/>
<dbReference type="EMBL" id="CP012332">
    <property type="protein sequence ID" value="AKU92019.1"/>
    <property type="molecule type" value="Genomic_DNA"/>
</dbReference>
<evidence type="ECO:0000313" key="2">
    <source>
        <dbReference type="EMBL" id="AKU92019.1"/>
    </source>
</evidence>
<protein>
    <submittedName>
        <fullName evidence="2">Uncharacterized protein</fullName>
    </submittedName>
</protein>
<dbReference type="Proteomes" id="UP000055590">
    <property type="component" value="Chromosome"/>
</dbReference>
<evidence type="ECO:0000313" key="3">
    <source>
        <dbReference type="Proteomes" id="UP000055590"/>
    </source>
</evidence>
<organism evidence="2 3">
    <name type="scientific">Vulgatibacter incomptus</name>
    <dbReference type="NCBI Taxonomy" id="1391653"/>
    <lineage>
        <taxon>Bacteria</taxon>
        <taxon>Pseudomonadati</taxon>
        <taxon>Myxococcota</taxon>
        <taxon>Myxococcia</taxon>
        <taxon>Myxococcales</taxon>
        <taxon>Cystobacterineae</taxon>
        <taxon>Vulgatibacteraceae</taxon>
        <taxon>Vulgatibacter</taxon>
    </lineage>
</organism>
<dbReference type="AlphaFoldDB" id="A0A0K1PFX8"/>
<name>A0A0K1PFX8_9BACT</name>
<keyword evidence="1" id="KW-0812">Transmembrane</keyword>
<keyword evidence="3" id="KW-1185">Reference proteome</keyword>
<sequence length="314" mass="32354">MLVAAAGAPSDELSSAAGALEASLRASPSFPLVMDAKSLGDLSNLDDAAIVAKCKNLPVTRIAIVRVFPGAREPSAVVTVYSKGGDALSGFSAKAGTVLAAQEEGPSSGVNRGVAAAVSTMADQGSKSNAAAQEEYEKSFIWFQDLVAINVQTGGVVGSSTIPYQGKYKKPLDGAAFYEVVERPDLASSYRTRQILRWSFIGAGAAGVLVGPIIMVSGLSCDDPLSDACDKKQSRALTTGAIVGGTGLVLVLVGNLISPHPVDATVARELADQHNTRLKERLGLASREQPKGNPVHASLFATRDGGGLSLQGNF</sequence>
<evidence type="ECO:0000256" key="1">
    <source>
        <dbReference type="SAM" id="Phobius"/>
    </source>
</evidence>
<keyword evidence="1" id="KW-1133">Transmembrane helix</keyword>
<proteinExistence type="predicted"/>
<keyword evidence="1" id="KW-0472">Membrane</keyword>
<feature type="transmembrane region" description="Helical" evidence="1">
    <location>
        <begin position="195"/>
        <end position="216"/>
    </location>
</feature>
<gene>
    <name evidence="2" type="ORF">AKJ08_2406</name>
</gene>
<feature type="transmembrane region" description="Helical" evidence="1">
    <location>
        <begin position="236"/>
        <end position="258"/>
    </location>
</feature>